<dbReference type="PROSITE" id="PS51464">
    <property type="entry name" value="SIS"/>
    <property type="match status" value="1"/>
</dbReference>
<evidence type="ECO:0000313" key="3">
    <source>
        <dbReference type="Proteomes" id="UP000059574"/>
    </source>
</evidence>
<dbReference type="InterPro" id="IPR001347">
    <property type="entry name" value="SIS_dom"/>
</dbReference>
<dbReference type="Proteomes" id="UP000059574">
    <property type="component" value="Chromosome"/>
</dbReference>
<evidence type="ECO:0000313" key="2">
    <source>
        <dbReference type="EMBL" id="ALO66453.1"/>
    </source>
</evidence>
<evidence type="ECO:0000259" key="1">
    <source>
        <dbReference type="PROSITE" id="PS51464"/>
    </source>
</evidence>
<dbReference type="GO" id="GO:0097367">
    <property type="term" value="F:carbohydrate derivative binding"/>
    <property type="evidence" value="ECO:0007669"/>
    <property type="project" value="InterPro"/>
</dbReference>
<reference evidence="3" key="1">
    <citation type="submission" date="2015-11" db="EMBL/GenBank/DDBJ databases">
        <authorList>
            <person name="Kumar R."/>
            <person name="Singh D."/>
            <person name="Swarnkar M.K."/>
            <person name="Singh A.K."/>
            <person name="Kumar S."/>
        </authorList>
    </citation>
    <scope>NUCLEOTIDE SEQUENCE [LARGE SCALE GENOMIC DNA]</scope>
    <source>
        <strain evidence="3">ERGS4:06</strain>
    </source>
</reference>
<protein>
    <recommendedName>
        <fullName evidence="1">SIS domain-containing protein</fullName>
    </recommendedName>
</protein>
<proteinExistence type="predicted"/>
<accession>A0A0S2LY76</accession>
<dbReference type="SUPFAM" id="SSF53697">
    <property type="entry name" value="SIS domain"/>
    <property type="match status" value="1"/>
</dbReference>
<dbReference type="GO" id="GO:1901135">
    <property type="term" value="P:carbohydrate derivative metabolic process"/>
    <property type="evidence" value="ECO:0007669"/>
    <property type="project" value="InterPro"/>
</dbReference>
<organism evidence="2 3">
    <name type="scientific">Arthrobacter alpinus</name>
    <dbReference type="NCBI Taxonomy" id="656366"/>
    <lineage>
        <taxon>Bacteria</taxon>
        <taxon>Bacillati</taxon>
        <taxon>Actinomycetota</taxon>
        <taxon>Actinomycetes</taxon>
        <taxon>Micrococcales</taxon>
        <taxon>Micrococcaceae</taxon>
        <taxon>Arthrobacter</taxon>
    </lineage>
</organism>
<gene>
    <name evidence="2" type="ORF">AS189_08035</name>
</gene>
<reference evidence="2 3" key="2">
    <citation type="journal article" date="2016" name="J. Biotechnol.">
        <title>Complete genome sequence of Arthrobacter alpinus ERGS4:06, a yellow pigmented bacterium tolerant to cold and radiations isolated from Sikkim Himalaya.</title>
        <authorList>
            <person name="Kumar R."/>
            <person name="Singh D."/>
            <person name="Swarnkar M.K."/>
            <person name="Singh A.K."/>
            <person name="Kumar S."/>
        </authorList>
    </citation>
    <scope>NUCLEOTIDE SEQUENCE [LARGE SCALE GENOMIC DNA]</scope>
    <source>
        <strain evidence="2 3">ERGS4:06</strain>
    </source>
</reference>
<sequence>MAQAAKDAGATLVSITAFARSPLAAMADISLVAGMGDLSFREEVTVTSRIPQTILMAGLIAALSEELAEVATAAKALALEVISGNLDE</sequence>
<dbReference type="EMBL" id="CP013200">
    <property type="protein sequence ID" value="ALO66453.1"/>
    <property type="molecule type" value="Genomic_DNA"/>
</dbReference>
<dbReference type="AlphaFoldDB" id="A0A0S2LY76"/>
<dbReference type="Gene3D" id="3.40.50.10490">
    <property type="entry name" value="Glucose-6-phosphate isomerase like protein, domain 1"/>
    <property type="match status" value="1"/>
</dbReference>
<dbReference type="InterPro" id="IPR046348">
    <property type="entry name" value="SIS_dom_sf"/>
</dbReference>
<name>A0A0S2LY76_9MICC</name>
<feature type="domain" description="SIS" evidence="1">
    <location>
        <begin position="1"/>
        <end position="73"/>
    </location>
</feature>